<comment type="caution">
    <text evidence="2">The sequence shown here is derived from an EMBL/GenBank/DDBJ whole genome shotgun (WGS) entry which is preliminary data.</text>
</comment>
<evidence type="ECO:0000256" key="1">
    <source>
        <dbReference type="SAM" id="MobiDB-lite"/>
    </source>
</evidence>
<accession>A0AAW2QVR7</accession>
<proteinExistence type="predicted"/>
<sequence>MKLKDKYEETRKEYFRKKQAFEEWYQKYMQRRPPTDEMDPDKTVETNAKDPVSERQFLVESLKKRLEDEMEDHQKHCVQVREKSLGSLKIRLPELFRALSDYAHACYDAYERLRLITQSQHPDRAS</sequence>
<dbReference type="PANTHER" id="PTHR21450:SF7">
    <property type="entry name" value="DNA LIGASE (DUF630 AND DUF632)"/>
    <property type="match status" value="1"/>
</dbReference>
<dbReference type="EMBL" id="JACGWM010000005">
    <property type="protein sequence ID" value="KAL0372125.1"/>
    <property type="molecule type" value="Genomic_DNA"/>
</dbReference>
<reference evidence="2" key="1">
    <citation type="submission" date="2020-06" db="EMBL/GenBank/DDBJ databases">
        <authorList>
            <person name="Li T."/>
            <person name="Hu X."/>
            <person name="Zhang T."/>
            <person name="Song X."/>
            <person name="Zhang H."/>
            <person name="Dai N."/>
            <person name="Sheng W."/>
            <person name="Hou X."/>
            <person name="Wei L."/>
        </authorList>
    </citation>
    <scope>NUCLEOTIDE SEQUENCE</scope>
    <source>
        <strain evidence="2">KEN8</strain>
        <tissue evidence="2">Leaf</tissue>
    </source>
</reference>
<gene>
    <name evidence="2" type="ORF">Scaly_0894100</name>
</gene>
<evidence type="ECO:0000313" key="2">
    <source>
        <dbReference type="EMBL" id="KAL0372125.1"/>
    </source>
</evidence>
<dbReference type="AlphaFoldDB" id="A0AAW2QVR7"/>
<feature type="compositionally biased region" description="Basic and acidic residues" evidence="1">
    <location>
        <begin position="40"/>
        <end position="52"/>
    </location>
</feature>
<dbReference type="PANTHER" id="PTHR21450">
    <property type="entry name" value="PROTEIN ALTERED PHOSPHATE STARVATION RESPONSE 1"/>
    <property type="match status" value="1"/>
</dbReference>
<reference evidence="2" key="2">
    <citation type="journal article" date="2024" name="Plant">
        <title>Genomic evolution and insights into agronomic trait innovations of Sesamum species.</title>
        <authorList>
            <person name="Miao H."/>
            <person name="Wang L."/>
            <person name="Qu L."/>
            <person name="Liu H."/>
            <person name="Sun Y."/>
            <person name="Le M."/>
            <person name="Wang Q."/>
            <person name="Wei S."/>
            <person name="Zheng Y."/>
            <person name="Lin W."/>
            <person name="Duan Y."/>
            <person name="Cao H."/>
            <person name="Xiong S."/>
            <person name="Wang X."/>
            <person name="Wei L."/>
            <person name="Li C."/>
            <person name="Ma Q."/>
            <person name="Ju M."/>
            <person name="Zhao R."/>
            <person name="Li G."/>
            <person name="Mu C."/>
            <person name="Tian Q."/>
            <person name="Mei H."/>
            <person name="Zhang T."/>
            <person name="Gao T."/>
            <person name="Zhang H."/>
        </authorList>
    </citation>
    <scope>NUCLEOTIDE SEQUENCE</scope>
    <source>
        <strain evidence="2">KEN8</strain>
    </source>
</reference>
<name>A0AAW2QVR7_9LAMI</name>
<feature type="region of interest" description="Disordered" evidence="1">
    <location>
        <begin position="31"/>
        <end position="52"/>
    </location>
</feature>
<organism evidence="2">
    <name type="scientific">Sesamum calycinum</name>
    <dbReference type="NCBI Taxonomy" id="2727403"/>
    <lineage>
        <taxon>Eukaryota</taxon>
        <taxon>Viridiplantae</taxon>
        <taxon>Streptophyta</taxon>
        <taxon>Embryophyta</taxon>
        <taxon>Tracheophyta</taxon>
        <taxon>Spermatophyta</taxon>
        <taxon>Magnoliopsida</taxon>
        <taxon>eudicotyledons</taxon>
        <taxon>Gunneridae</taxon>
        <taxon>Pentapetalae</taxon>
        <taxon>asterids</taxon>
        <taxon>lamiids</taxon>
        <taxon>Lamiales</taxon>
        <taxon>Pedaliaceae</taxon>
        <taxon>Sesamum</taxon>
    </lineage>
</organism>
<protein>
    <submittedName>
        <fullName evidence="2">Uncharacterized protein</fullName>
    </submittedName>
</protein>